<proteinExistence type="predicted"/>
<reference evidence="1" key="1">
    <citation type="submission" date="2023-07" db="EMBL/GenBank/DDBJ databases">
        <title>draft genome sequence of fig (Ficus carica).</title>
        <authorList>
            <person name="Takahashi T."/>
            <person name="Nishimura K."/>
        </authorList>
    </citation>
    <scope>NUCLEOTIDE SEQUENCE</scope>
</reference>
<keyword evidence="2" id="KW-1185">Reference proteome</keyword>
<accession>A0AA87YPF4</accession>
<evidence type="ECO:0000313" key="1">
    <source>
        <dbReference type="EMBL" id="GMN19904.1"/>
    </source>
</evidence>
<comment type="caution">
    <text evidence="1">The sequence shown here is derived from an EMBL/GenBank/DDBJ whole genome shotgun (WGS) entry which is preliminary data.</text>
</comment>
<sequence>MSSEGLIPRAYFGGENGRLRSRLVDRSTLFSVGRCWRGRSRLKFFSRSSRAFESSSRVLARSRSTRSFSSSNSMNPFARCRASWIVGGYRAHISFLNKDLCLNPFFKASLAVPSSSPEISEIALLKRLM</sequence>
<name>A0AA87YPF4_FICCA</name>
<dbReference type="Proteomes" id="UP001187192">
    <property type="component" value="Unassembled WGS sequence"/>
</dbReference>
<gene>
    <name evidence="1" type="ORF">TIFTF001_042942</name>
</gene>
<dbReference type="AlphaFoldDB" id="A0AA87YPF4"/>
<organism evidence="1 2">
    <name type="scientific">Ficus carica</name>
    <name type="common">Common fig</name>
    <dbReference type="NCBI Taxonomy" id="3494"/>
    <lineage>
        <taxon>Eukaryota</taxon>
        <taxon>Viridiplantae</taxon>
        <taxon>Streptophyta</taxon>
        <taxon>Embryophyta</taxon>
        <taxon>Tracheophyta</taxon>
        <taxon>Spermatophyta</taxon>
        <taxon>Magnoliopsida</taxon>
        <taxon>eudicotyledons</taxon>
        <taxon>Gunneridae</taxon>
        <taxon>Pentapetalae</taxon>
        <taxon>rosids</taxon>
        <taxon>fabids</taxon>
        <taxon>Rosales</taxon>
        <taxon>Moraceae</taxon>
        <taxon>Ficeae</taxon>
        <taxon>Ficus</taxon>
    </lineage>
</organism>
<dbReference type="EMBL" id="BTGU01002554">
    <property type="protein sequence ID" value="GMN19904.1"/>
    <property type="molecule type" value="Genomic_DNA"/>
</dbReference>
<protein>
    <submittedName>
        <fullName evidence="1">Uncharacterized protein</fullName>
    </submittedName>
</protein>
<evidence type="ECO:0000313" key="2">
    <source>
        <dbReference type="Proteomes" id="UP001187192"/>
    </source>
</evidence>